<dbReference type="InterPro" id="IPR044068">
    <property type="entry name" value="CB"/>
</dbReference>
<dbReference type="Gene3D" id="1.10.443.10">
    <property type="entry name" value="Intergrase catalytic core"/>
    <property type="match status" value="1"/>
</dbReference>
<dbReference type="AlphaFoldDB" id="A0A840RB76"/>
<name>A0A840RB76_9NEIS</name>
<dbReference type="GO" id="GO:0006310">
    <property type="term" value="P:DNA recombination"/>
    <property type="evidence" value="ECO:0007669"/>
    <property type="project" value="UniProtKB-KW"/>
</dbReference>
<dbReference type="CDD" id="cd00801">
    <property type="entry name" value="INT_P4_C"/>
    <property type="match status" value="1"/>
</dbReference>
<dbReference type="InterPro" id="IPR013762">
    <property type="entry name" value="Integrase-like_cat_sf"/>
</dbReference>
<evidence type="ECO:0000256" key="5">
    <source>
        <dbReference type="PROSITE-ProRule" id="PRU01248"/>
    </source>
</evidence>
<accession>A0A840RB76</accession>
<dbReference type="InterPro" id="IPR053876">
    <property type="entry name" value="Phage_int_M"/>
</dbReference>
<evidence type="ECO:0000313" key="9">
    <source>
        <dbReference type="Proteomes" id="UP000543030"/>
    </source>
</evidence>
<dbReference type="InterPro" id="IPR010998">
    <property type="entry name" value="Integrase_recombinase_N"/>
</dbReference>
<organism evidence="8 9">
    <name type="scientific">Silvimonas terrae</name>
    <dbReference type="NCBI Taxonomy" id="300266"/>
    <lineage>
        <taxon>Bacteria</taxon>
        <taxon>Pseudomonadati</taxon>
        <taxon>Pseudomonadota</taxon>
        <taxon>Betaproteobacteria</taxon>
        <taxon>Neisseriales</taxon>
        <taxon>Chitinibacteraceae</taxon>
        <taxon>Silvimonas</taxon>
    </lineage>
</organism>
<sequence length="412" mass="46170">MARTLHKLTALAVSRKVEPGYYGDGGGLWLQVSKSGSKSWIFRYTLHGHSRAMGLGATHTVSLANARQHALSSRQLLLQGIDPIDAHRAKISASRLQAARSLTFDECAGAYIQAHKASWKNAKHALQWQSTLNSYASPVFGSLSVADVDTMLVMKCLETIWHEKAETASRLRGRIESVLAWATVRGYREGENPARWRGHLDQLLPSRAKIQKVNHHPALPFREIEPFIKLLRQQESMAAQALEFAILTAARTGEVLGAKWDEIDVAMNMWTVPAHRMKAGKVHRVPLCERAKAILLEAKKLHGTFVFPGQKDDKPLSNMALLMLLRRLGRQDLTTHGFRSTFRDWAAEMTSYPREVAEMALAHTVGDAVEAAYRRGDLFEKRTRMMSDWCSFCEQPMPQGNLTSLRVGLIND</sequence>
<evidence type="ECO:0000256" key="3">
    <source>
        <dbReference type="ARBA" id="ARBA00023125"/>
    </source>
</evidence>
<dbReference type="Gene3D" id="1.10.150.130">
    <property type="match status" value="1"/>
</dbReference>
<dbReference type="InterPro" id="IPR038488">
    <property type="entry name" value="Integrase_DNA-bd_sf"/>
</dbReference>
<evidence type="ECO:0000259" key="6">
    <source>
        <dbReference type="PROSITE" id="PS51898"/>
    </source>
</evidence>
<dbReference type="PANTHER" id="PTHR30629:SF2">
    <property type="entry name" value="PROPHAGE INTEGRASE INTS-RELATED"/>
    <property type="match status" value="1"/>
</dbReference>
<gene>
    <name evidence="8" type="ORF">HNQ50_000310</name>
</gene>
<dbReference type="InterPro" id="IPR011010">
    <property type="entry name" value="DNA_brk_join_enz"/>
</dbReference>
<dbReference type="Pfam" id="PF13356">
    <property type="entry name" value="Arm-DNA-bind_3"/>
    <property type="match status" value="1"/>
</dbReference>
<dbReference type="InterPro" id="IPR025166">
    <property type="entry name" value="Integrase_DNA_bind_dom"/>
</dbReference>
<comment type="caution">
    <text evidence="8">The sequence shown here is derived from an EMBL/GenBank/DDBJ whole genome shotgun (WGS) entry which is preliminary data.</text>
</comment>
<feature type="domain" description="Core-binding (CB)" evidence="7">
    <location>
        <begin position="102"/>
        <end position="183"/>
    </location>
</feature>
<evidence type="ECO:0000256" key="2">
    <source>
        <dbReference type="ARBA" id="ARBA00022908"/>
    </source>
</evidence>
<evidence type="ECO:0000256" key="1">
    <source>
        <dbReference type="ARBA" id="ARBA00008857"/>
    </source>
</evidence>
<proteinExistence type="inferred from homology"/>
<dbReference type="PANTHER" id="PTHR30629">
    <property type="entry name" value="PROPHAGE INTEGRASE"/>
    <property type="match status" value="1"/>
</dbReference>
<dbReference type="PROSITE" id="PS51898">
    <property type="entry name" value="TYR_RECOMBINASE"/>
    <property type="match status" value="1"/>
</dbReference>
<feature type="domain" description="Tyr recombinase" evidence="6">
    <location>
        <begin position="214"/>
        <end position="386"/>
    </location>
</feature>
<evidence type="ECO:0000313" key="8">
    <source>
        <dbReference type="EMBL" id="MBB5189600.1"/>
    </source>
</evidence>
<dbReference type="InterPro" id="IPR002104">
    <property type="entry name" value="Integrase_catalytic"/>
</dbReference>
<comment type="similarity">
    <text evidence="1">Belongs to the 'phage' integrase family.</text>
</comment>
<dbReference type="SUPFAM" id="SSF56349">
    <property type="entry name" value="DNA breaking-rejoining enzymes"/>
    <property type="match status" value="1"/>
</dbReference>
<dbReference type="PROSITE" id="PS51900">
    <property type="entry name" value="CB"/>
    <property type="match status" value="1"/>
</dbReference>
<dbReference type="InterPro" id="IPR050808">
    <property type="entry name" value="Phage_Integrase"/>
</dbReference>
<reference evidence="8 9" key="1">
    <citation type="submission" date="2020-08" db="EMBL/GenBank/DDBJ databases">
        <title>Genomic Encyclopedia of Type Strains, Phase IV (KMG-IV): sequencing the most valuable type-strain genomes for metagenomic binning, comparative biology and taxonomic classification.</title>
        <authorList>
            <person name="Goeker M."/>
        </authorList>
    </citation>
    <scope>NUCLEOTIDE SEQUENCE [LARGE SCALE GENOMIC DNA]</scope>
    <source>
        <strain evidence="8 9">DSM 18233</strain>
    </source>
</reference>
<dbReference type="GO" id="GO:0015074">
    <property type="term" value="P:DNA integration"/>
    <property type="evidence" value="ECO:0007669"/>
    <property type="project" value="UniProtKB-KW"/>
</dbReference>
<keyword evidence="4" id="KW-0233">DNA recombination</keyword>
<evidence type="ECO:0000256" key="4">
    <source>
        <dbReference type="ARBA" id="ARBA00023172"/>
    </source>
</evidence>
<keyword evidence="2" id="KW-0229">DNA integration</keyword>
<protein>
    <submittedName>
        <fullName evidence="8">Integrase</fullName>
    </submittedName>
</protein>
<dbReference type="Pfam" id="PF00589">
    <property type="entry name" value="Phage_integrase"/>
    <property type="match status" value="1"/>
</dbReference>
<keyword evidence="9" id="KW-1185">Reference proteome</keyword>
<dbReference type="GO" id="GO:0003677">
    <property type="term" value="F:DNA binding"/>
    <property type="evidence" value="ECO:0007669"/>
    <property type="project" value="UniProtKB-UniRule"/>
</dbReference>
<dbReference type="Proteomes" id="UP000543030">
    <property type="component" value="Unassembled WGS sequence"/>
</dbReference>
<dbReference type="RefSeq" id="WP_184096848.1">
    <property type="nucleotide sequence ID" value="NZ_JACHHN010000001.1"/>
</dbReference>
<dbReference type="EMBL" id="JACHHN010000001">
    <property type="protein sequence ID" value="MBB5189600.1"/>
    <property type="molecule type" value="Genomic_DNA"/>
</dbReference>
<keyword evidence="3 5" id="KW-0238">DNA-binding</keyword>
<dbReference type="Pfam" id="PF22022">
    <property type="entry name" value="Phage_int_M"/>
    <property type="match status" value="1"/>
</dbReference>
<evidence type="ECO:0000259" key="7">
    <source>
        <dbReference type="PROSITE" id="PS51900"/>
    </source>
</evidence>
<dbReference type="Gene3D" id="3.30.160.390">
    <property type="entry name" value="Integrase, DNA-binding domain"/>
    <property type="match status" value="1"/>
</dbReference>